<protein>
    <recommendedName>
        <fullName evidence="1">DUF6473 domain-containing protein</fullName>
    </recommendedName>
</protein>
<dbReference type="Pfam" id="PF20078">
    <property type="entry name" value="DUF6473"/>
    <property type="match status" value="1"/>
</dbReference>
<sequence>MIAGGTRASDFPTCRYGTSPLSFRGPRRQLGGEYLSCIGGTETYGRYVAQPFPDILEQDMDLRCVNFGYVNAGIDVFLGDATVIETCAHSAVTVIQVLGAHNLTNRFYTVHPRRNDRFVKASAMLRALYPEIDFTHFHFTRHMLDCLIETSPSRFELVLSELQRLWIAKMRLLTDRVGRKAVLVWIADRGPGGSESTVWGGAPLFVTRAMLDAVEGRLIGLVEVVETPQERAAALGDKVFGPGEQQVALQVPGPRTHMRAADAIADAIRARRAASGECHRRIG</sequence>
<evidence type="ECO:0000313" key="2">
    <source>
        <dbReference type="EMBL" id="KAF0675560.1"/>
    </source>
</evidence>
<name>A0A921NQH9_9RHOB</name>
<reference evidence="2" key="1">
    <citation type="submission" date="2013-03" db="EMBL/GenBank/DDBJ databases">
        <title>Genome Sequence of the Profundibacterium mesophilum strain KAUST100406-0324T from Red Sea, a novel genus in the family Rhodobacteraceae.</title>
        <authorList>
            <person name="Essack M."/>
            <person name="Alam I."/>
            <person name="Lafi F."/>
            <person name="Alawi W."/>
            <person name="Kamanu F."/>
            <person name="Al-Suwailem A."/>
            <person name="Lee O.O."/>
            <person name="Xu Y."/>
            <person name="Bajic V."/>
            <person name="Qian P.-Y."/>
            <person name="Archer J."/>
        </authorList>
    </citation>
    <scope>NUCLEOTIDE SEQUENCE</scope>
    <source>
        <strain evidence="2">KAUST100406-0324</strain>
    </source>
</reference>
<evidence type="ECO:0000259" key="1">
    <source>
        <dbReference type="Pfam" id="PF20078"/>
    </source>
</evidence>
<proteinExistence type="predicted"/>
<dbReference type="EMBL" id="APKE01000025">
    <property type="protein sequence ID" value="KAF0675560.1"/>
    <property type="molecule type" value="Genomic_DNA"/>
</dbReference>
<feature type="domain" description="DUF6473" evidence="1">
    <location>
        <begin position="5"/>
        <end position="270"/>
    </location>
</feature>
<keyword evidence="3" id="KW-1185">Reference proteome</keyword>
<gene>
    <name evidence="2" type="ORF">PMES_02191</name>
</gene>
<dbReference type="AlphaFoldDB" id="A0A921NQH9"/>
<dbReference type="Proteomes" id="UP000698242">
    <property type="component" value="Unassembled WGS sequence"/>
</dbReference>
<comment type="caution">
    <text evidence="2">The sequence shown here is derived from an EMBL/GenBank/DDBJ whole genome shotgun (WGS) entry which is preliminary data.</text>
</comment>
<organism evidence="2 3">
    <name type="scientific">Profundibacterium mesophilum KAUST100406-0324</name>
    <dbReference type="NCBI Taxonomy" id="1037889"/>
    <lineage>
        <taxon>Bacteria</taxon>
        <taxon>Pseudomonadati</taxon>
        <taxon>Pseudomonadota</taxon>
        <taxon>Alphaproteobacteria</taxon>
        <taxon>Rhodobacterales</taxon>
        <taxon>Roseobacteraceae</taxon>
        <taxon>Profundibacterium</taxon>
    </lineage>
</organism>
<accession>A0A921NQH9</accession>
<evidence type="ECO:0000313" key="3">
    <source>
        <dbReference type="Proteomes" id="UP000698242"/>
    </source>
</evidence>
<dbReference type="InterPro" id="IPR045524">
    <property type="entry name" value="DUF6473"/>
</dbReference>